<proteinExistence type="predicted"/>
<dbReference type="RefSeq" id="WP_077932237.1">
    <property type="nucleotide sequence ID" value="NZ_CP014688.1"/>
</dbReference>
<evidence type="ECO:0000313" key="3">
    <source>
        <dbReference type="Proteomes" id="UP000189055"/>
    </source>
</evidence>
<geneLocation type="plasmid" evidence="3">
    <name>pac1084_1</name>
</geneLocation>
<evidence type="ECO:0000313" key="2">
    <source>
        <dbReference type="EMBL" id="AQT06611.1"/>
    </source>
</evidence>
<gene>
    <name evidence="2" type="ORF">A0U91_16515</name>
</gene>
<name>A0A1U9LJL5_9PROT</name>
<dbReference type="KEGG" id="aper:A0U91_16515"/>
<protein>
    <submittedName>
        <fullName evidence="2">Uncharacterized protein</fullName>
    </submittedName>
</protein>
<organism evidence="2 3">
    <name type="scientific">Acetobacter persici</name>
    <dbReference type="NCBI Taxonomy" id="1076596"/>
    <lineage>
        <taxon>Bacteria</taxon>
        <taxon>Pseudomonadati</taxon>
        <taxon>Pseudomonadota</taxon>
        <taxon>Alphaproteobacteria</taxon>
        <taxon>Acetobacterales</taxon>
        <taxon>Acetobacteraceae</taxon>
        <taxon>Acetobacter</taxon>
    </lineage>
</organism>
<keyword evidence="2" id="KW-0614">Plasmid</keyword>
<feature type="region of interest" description="Disordered" evidence="1">
    <location>
        <begin position="1"/>
        <end position="45"/>
    </location>
</feature>
<accession>A0A1U9LJL5</accession>
<dbReference type="Proteomes" id="UP000189055">
    <property type="component" value="Plasmid pAC1084_1"/>
</dbReference>
<sequence>MISKRYPLGQPALPFHGGDAPEGVSAGNAHASARKSKPKAQGGATDLQSKVLSALTKCMVHSAGEPVSAMAVKLHLDGTKPVGVVSTCLRALERKNMVNSTSYYGGDFCMHHLYFLPGTERLPDGAVA</sequence>
<evidence type="ECO:0000256" key="1">
    <source>
        <dbReference type="SAM" id="MobiDB-lite"/>
    </source>
</evidence>
<reference evidence="2 3" key="1">
    <citation type="submission" date="2016-03" db="EMBL/GenBank/DDBJ databases">
        <title>Acetic acid bacteria sequencing.</title>
        <authorList>
            <person name="Brandt J."/>
            <person name="Jakob F."/>
            <person name="Vogel R.F."/>
        </authorList>
    </citation>
    <scope>NUCLEOTIDE SEQUENCE [LARGE SCALE GENOMIC DNA]</scope>
    <source>
        <strain evidence="2 3">TMW2.1084</strain>
        <plasmid evidence="3">pac1084_1</plasmid>
    </source>
</reference>
<dbReference type="AlphaFoldDB" id="A0A1U9LJL5"/>
<dbReference type="EMBL" id="CP014688">
    <property type="protein sequence ID" value="AQT06611.1"/>
    <property type="molecule type" value="Genomic_DNA"/>
</dbReference>